<feature type="non-terminal residue" evidence="1">
    <location>
        <position position="1"/>
    </location>
</feature>
<gene>
    <name evidence="1" type="ORF">SCALOS_LOCUS5373</name>
</gene>
<dbReference type="EMBL" id="CAJVPM010008642">
    <property type="protein sequence ID" value="CAG8556884.1"/>
    <property type="molecule type" value="Genomic_DNA"/>
</dbReference>
<name>A0ACA9LYX2_9GLOM</name>
<evidence type="ECO:0000313" key="1">
    <source>
        <dbReference type="EMBL" id="CAG8556884.1"/>
    </source>
</evidence>
<organism evidence="1 2">
    <name type="scientific">Scutellospora calospora</name>
    <dbReference type="NCBI Taxonomy" id="85575"/>
    <lineage>
        <taxon>Eukaryota</taxon>
        <taxon>Fungi</taxon>
        <taxon>Fungi incertae sedis</taxon>
        <taxon>Mucoromycota</taxon>
        <taxon>Glomeromycotina</taxon>
        <taxon>Glomeromycetes</taxon>
        <taxon>Diversisporales</taxon>
        <taxon>Gigasporaceae</taxon>
        <taxon>Scutellospora</taxon>
    </lineage>
</organism>
<sequence>FTSNIQMLTDALYYWQCRECASLELDPTKFEYMIESINPQLKGFFRFMVNAIVPMECSAYNIQEAKKTIVGLCYQIAGLYNKFVNQYKLEVGLYLMASGATWEAINTISSLEYSACAKTIEEFRKKIYKEHTIKIENHFMNYTSLFHVYNIDNYHAIHKNRRPDTVSTSDAKHFATCVAKPVLKQHSVPIMFNEISIHNSENVESSRICWYLLKRYTGIFDISYSDYRSLQILQGRSVITEYDPIETLTIHSYADNIIERKEE</sequence>
<keyword evidence="2" id="KW-1185">Reference proteome</keyword>
<proteinExistence type="predicted"/>
<protein>
    <submittedName>
        <fullName evidence="1">547_t:CDS:1</fullName>
    </submittedName>
</protein>
<reference evidence="1" key="1">
    <citation type="submission" date="2021-06" db="EMBL/GenBank/DDBJ databases">
        <authorList>
            <person name="Kallberg Y."/>
            <person name="Tangrot J."/>
            <person name="Rosling A."/>
        </authorList>
    </citation>
    <scope>NUCLEOTIDE SEQUENCE</scope>
    <source>
        <strain evidence="1">AU212A</strain>
    </source>
</reference>
<comment type="caution">
    <text evidence="1">The sequence shown here is derived from an EMBL/GenBank/DDBJ whole genome shotgun (WGS) entry which is preliminary data.</text>
</comment>
<evidence type="ECO:0000313" key="2">
    <source>
        <dbReference type="Proteomes" id="UP000789860"/>
    </source>
</evidence>
<accession>A0ACA9LYX2</accession>
<dbReference type="Proteomes" id="UP000789860">
    <property type="component" value="Unassembled WGS sequence"/>
</dbReference>